<dbReference type="Pfam" id="PF02996">
    <property type="entry name" value="Prefoldin"/>
    <property type="match status" value="1"/>
</dbReference>
<dbReference type="PANTHER" id="PTHR12674:SF2">
    <property type="entry name" value="PREFOLDIN SUBUNIT 5"/>
    <property type="match status" value="1"/>
</dbReference>
<dbReference type="EnsemblProtists" id="EKX52286">
    <property type="protein sequence ID" value="EKX52286"/>
    <property type="gene ID" value="GUITHDRAFT_161356"/>
</dbReference>
<reference evidence="5" key="2">
    <citation type="submission" date="2012-11" db="EMBL/GenBank/DDBJ databases">
        <authorList>
            <person name="Kuo A."/>
            <person name="Curtis B.A."/>
            <person name="Tanifuji G."/>
            <person name="Burki F."/>
            <person name="Gruber A."/>
            <person name="Irimia M."/>
            <person name="Maruyama S."/>
            <person name="Arias M.C."/>
            <person name="Ball S.G."/>
            <person name="Gile G.H."/>
            <person name="Hirakawa Y."/>
            <person name="Hopkins J.F."/>
            <person name="Rensing S.A."/>
            <person name="Schmutz J."/>
            <person name="Symeonidi A."/>
            <person name="Elias M."/>
            <person name="Eveleigh R.J."/>
            <person name="Herman E.K."/>
            <person name="Klute M.J."/>
            <person name="Nakayama T."/>
            <person name="Obornik M."/>
            <person name="Reyes-Prieto A."/>
            <person name="Armbrust E.V."/>
            <person name="Aves S.J."/>
            <person name="Beiko R.G."/>
            <person name="Coutinho P."/>
            <person name="Dacks J.B."/>
            <person name="Durnford D.G."/>
            <person name="Fast N.M."/>
            <person name="Green B.R."/>
            <person name="Grisdale C."/>
            <person name="Hempe F."/>
            <person name="Henrissat B."/>
            <person name="Hoppner M.P."/>
            <person name="Ishida K.-I."/>
            <person name="Kim E."/>
            <person name="Koreny L."/>
            <person name="Kroth P.G."/>
            <person name="Liu Y."/>
            <person name="Malik S.-B."/>
            <person name="Maier U.G."/>
            <person name="McRose D."/>
            <person name="Mock T."/>
            <person name="Neilson J.A."/>
            <person name="Onodera N.T."/>
            <person name="Poole A.M."/>
            <person name="Pritham E.J."/>
            <person name="Richards T.A."/>
            <person name="Rocap G."/>
            <person name="Roy S.W."/>
            <person name="Sarai C."/>
            <person name="Schaack S."/>
            <person name="Shirato S."/>
            <person name="Slamovits C.H."/>
            <person name="Spencer D.F."/>
            <person name="Suzuki S."/>
            <person name="Worden A.Z."/>
            <person name="Zauner S."/>
            <person name="Barry K."/>
            <person name="Bell C."/>
            <person name="Bharti A.K."/>
            <person name="Crow J.A."/>
            <person name="Grimwood J."/>
            <person name="Kramer R."/>
            <person name="Lindquist E."/>
            <person name="Lucas S."/>
            <person name="Salamov A."/>
            <person name="McFadden G.I."/>
            <person name="Lane C.E."/>
            <person name="Keeling P.J."/>
            <person name="Gray M.W."/>
            <person name="Grigoriev I.V."/>
            <person name="Archibald J.M."/>
        </authorList>
    </citation>
    <scope>NUCLEOTIDE SEQUENCE</scope>
    <source>
        <strain evidence="5">CCMP2712</strain>
    </source>
</reference>
<dbReference type="GeneID" id="17308706"/>
<dbReference type="eggNOG" id="KOG3048">
    <property type="taxonomic scope" value="Eukaryota"/>
</dbReference>
<dbReference type="OMA" id="QAKFKAC"/>
<evidence type="ECO:0000313" key="4">
    <source>
        <dbReference type="EnsemblProtists" id="EKX52286"/>
    </source>
</evidence>
<dbReference type="InterPro" id="IPR009053">
    <property type="entry name" value="Prefoldin"/>
</dbReference>
<dbReference type="GO" id="GO:0051082">
    <property type="term" value="F:unfolded protein binding"/>
    <property type="evidence" value="ECO:0007669"/>
    <property type="project" value="InterPro"/>
</dbReference>
<dbReference type="Proteomes" id="UP000011087">
    <property type="component" value="Unassembled WGS sequence"/>
</dbReference>
<dbReference type="SUPFAM" id="SSF46579">
    <property type="entry name" value="Prefoldin"/>
    <property type="match status" value="1"/>
</dbReference>
<comment type="similarity">
    <text evidence="1">Belongs to the prefoldin subunit alpha family.</text>
</comment>
<dbReference type="InterPro" id="IPR011599">
    <property type="entry name" value="PFD_alpha_archaea"/>
</dbReference>
<evidence type="ECO:0000256" key="2">
    <source>
        <dbReference type="ARBA" id="ARBA00023186"/>
    </source>
</evidence>
<dbReference type="EMBL" id="JH992973">
    <property type="protein sequence ID" value="EKX52286.1"/>
    <property type="molecule type" value="Genomic_DNA"/>
</dbReference>
<dbReference type="GO" id="GO:1990113">
    <property type="term" value="P:RNA polymerase I assembly"/>
    <property type="evidence" value="ECO:0007669"/>
    <property type="project" value="TreeGrafter"/>
</dbReference>
<evidence type="ECO:0000256" key="1">
    <source>
        <dbReference type="ARBA" id="ARBA00010048"/>
    </source>
</evidence>
<protein>
    <submittedName>
        <fullName evidence="3">Prefoldin protein, subunit 5</fullName>
    </submittedName>
</protein>
<evidence type="ECO:0000313" key="3">
    <source>
        <dbReference type="EMBL" id="EKX52286.1"/>
    </source>
</evidence>
<reference evidence="3 5" key="1">
    <citation type="journal article" date="2012" name="Nature">
        <title>Algal genomes reveal evolutionary mosaicism and the fate of nucleomorphs.</title>
        <authorList>
            <consortium name="DOE Joint Genome Institute"/>
            <person name="Curtis B.A."/>
            <person name="Tanifuji G."/>
            <person name="Burki F."/>
            <person name="Gruber A."/>
            <person name="Irimia M."/>
            <person name="Maruyama S."/>
            <person name="Arias M.C."/>
            <person name="Ball S.G."/>
            <person name="Gile G.H."/>
            <person name="Hirakawa Y."/>
            <person name="Hopkins J.F."/>
            <person name="Kuo A."/>
            <person name="Rensing S.A."/>
            <person name="Schmutz J."/>
            <person name="Symeonidi A."/>
            <person name="Elias M."/>
            <person name="Eveleigh R.J."/>
            <person name="Herman E.K."/>
            <person name="Klute M.J."/>
            <person name="Nakayama T."/>
            <person name="Obornik M."/>
            <person name="Reyes-Prieto A."/>
            <person name="Armbrust E.V."/>
            <person name="Aves S.J."/>
            <person name="Beiko R.G."/>
            <person name="Coutinho P."/>
            <person name="Dacks J.B."/>
            <person name="Durnford D.G."/>
            <person name="Fast N.M."/>
            <person name="Green B.R."/>
            <person name="Grisdale C.J."/>
            <person name="Hempel F."/>
            <person name="Henrissat B."/>
            <person name="Hoppner M.P."/>
            <person name="Ishida K."/>
            <person name="Kim E."/>
            <person name="Koreny L."/>
            <person name="Kroth P.G."/>
            <person name="Liu Y."/>
            <person name="Malik S.B."/>
            <person name="Maier U.G."/>
            <person name="McRose D."/>
            <person name="Mock T."/>
            <person name="Neilson J.A."/>
            <person name="Onodera N.T."/>
            <person name="Poole A.M."/>
            <person name="Pritham E.J."/>
            <person name="Richards T.A."/>
            <person name="Rocap G."/>
            <person name="Roy S.W."/>
            <person name="Sarai C."/>
            <person name="Schaack S."/>
            <person name="Shirato S."/>
            <person name="Slamovits C.H."/>
            <person name="Spencer D.F."/>
            <person name="Suzuki S."/>
            <person name="Worden A.Z."/>
            <person name="Zauner S."/>
            <person name="Barry K."/>
            <person name="Bell C."/>
            <person name="Bharti A.K."/>
            <person name="Crow J.A."/>
            <person name="Grimwood J."/>
            <person name="Kramer R."/>
            <person name="Lindquist E."/>
            <person name="Lucas S."/>
            <person name="Salamov A."/>
            <person name="McFadden G.I."/>
            <person name="Lane C.E."/>
            <person name="Keeling P.J."/>
            <person name="Gray M.W."/>
            <person name="Grigoriev I.V."/>
            <person name="Archibald J.M."/>
        </authorList>
    </citation>
    <scope>NUCLEOTIDE SEQUENCE</scope>
    <source>
        <strain evidence="3 5">CCMP2712</strain>
    </source>
</reference>
<dbReference type="PANTHER" id="PTHR12674">
    <property type="entry name" value="PREFOLDIN SUBUNIT 5"/>
    <property type="match status" value="1"/>
</dbReference>
<dbReference type="PaxDb" id="55529-EKX52286"/>
<dbReference type="GO" id="GO:0005737">
    <property type="term" value="C:cytoplasm"/>
    <property type="evidence" value="ECO:0007669"/>
    <property type="project" value="TreeGrafter"/>
</dbReference>
<dbReference type="Gene3D" id="1.10.287.370">
    <property type="match status" value="1"/>
</dbReference>
<dbReference type="RefSeq" id="XP_005839266.1">
    <property type="nucleotide sequence ID" value="XM_005839209.1"/>
</dbReference>
<dbReference type="KEGG" id="gtt:GUITHDRAFT_161356"/>
<dbReference type="AlphaFoldDB" id="L1JUR5"/>
<dbReference type="STRING" id="905079.L1JUR5"/>
<dbReference type="GO" id="GO:0006457">
    <property type="term" value="P:protein folding"/>
    <property type="evidence" value="ECO:0007669"/>
    <property type="project" value="InterPro"/>
</dbReference>
<dbReference type="HOGENOM" id="CLU_091867_0_1_1"/>
<dbReference type="GO" id="GO:0016272">
    <property type="term" value="C:prefoldin complex"/>
    <property type="evidence" value="ECO:0007669"/>
    <property type="project" value="InterPro"/>
</dbReference>
<organism evidence="3">
    <name type="scientific">Guillardia theta (strain CCMP2712)</name>
    <name type="common">Cryptophyte</name>
    <dbReference type="NCBI Taxonomy" id="905079"/>
    <lineage>
        <taxon>Eukaryota</taxon>
        <taxon>Cryptophyceae</taxon>
        <taxon>Pyrenomonadales</taxon>
        <taxon>Geminigeraceae</taxon>
        <taxon>Guillardia</taxon>
    </lineage>
</organism>
<dbReference type="NCBIfam" id="TIGR00293">
    <property type="entry name" value="prefoldin subunit alpha"/>
    <property type="match status" value="1"/>
</dbReference>
<sequence>MSTGSQVNVASLPIDQLQALREQLQEEDRFLTNSYSQLKIAQNKFVDSREALKVITPENIDKDILVPMTSSLYVKGSLAKTDTVLVDIGTGYYVEKTPEEADDYLKRKISYLGDNCEKLESNISEKRKNIEAVTMVLQARIRAMNEQAQPGAKSS</sequence>
<reference evidence="4" key="3">
    <citation type="submission" date="2016-03" db="UniProtKB">
        <authorList>
            <consortium name="EnsemblProtists"/>
        </authorList>
    </citation>
    <scope>IDENTIFICATION</scope>
</reference>
<dbReference type="FunFam" id="1.10.287.370:FF:000004">
    <property type="entry name" value="Probable prefoldin subunit 5"/>
    <property type="match status" value="1"/>
</dbReference>
<name>L1JUR5_GUITC</name>
<dbReference type="OrthoDB" id="10267474at2759"/>
<proteinExistence type="inferred from homology"/>
<dbReference type="CDD" id="cd23157">
    <property type="entry name" value="Prefoldin_5"/>
    <property type="match status" value="1"/>
</dbReference>
<gene>
    <name evidence="3" type="ORF">GUITHDRAFT_161356</name>
</gene>
<dbReference type="GO" id="GO:1990115">
    <property type="term" value="P:RNA polymerase III assembly"/>
    <property type="evidence" value="ECO:0007669"/>
    <property type="project" value="TreeGrafter"/>
</dbReference>
<accession>L1JUR5</accession>
<evidence type="ECO:0000313" key="5">
    <source>
        <dbReference type="Proteomes" id="UP000011087"/>
    </source>
</evidence>
<keyword evidence="2" id="KW-0143">Chaperone</keyword>
<dbReference type="GO" id="GO:1990114">
    <property type="term" value="P:RNA polymerase II core complex assembly"/>
    <property type="evidence" value="ECO:0007669"/>
    <property type="project" value="TreeGrafter"/>
</dbReference>
<dbReference type="InterPro" id="IPR004127">
    <property type="entry name" value="Prefoldin_subunit_alpha"/>
</dbReference>
<keyword evidence="5" id="KW-1185">Reference proteome</keyword>